<evidence type="ECO:0000256" key="8">
    <source>
        <dbReference type="PROSITE-ProRule" id="PRU00108"/>
    </source>
</evidence>
<reference evidence="13" key="1">
    <citation type="submission" date="2022-05" db="EMBL/GenBank/DDBJ databases">
        <title>The Musa troglodytarum L. genome provides insights into the mechanism of non-climacteric behaviour and enrichment of carotenoids.</title>
        <authorList>
            <person name="Wang J."/>
        </authorList>
    </citation>
    <scope>NUCLEOTIDE SEQUENCE</scope>
    <source>
        <tissue evidence="13">Leaf</tissue>
    </source>
</reference>
<dbReference type="SMART" id="SM00389">
    <property type="entry name" value="HOX"/>
    <property type="match status" value="1"/>
</dbReference>
<evidence type="ECO:0000256" key="3">
    <source>
        <dbReference type="ARBA" id="ARBA00023125"/>
    </source>
</evidence>
<dbReference type="InterPro" id="IPR045224">
    <property type="entry name" value="HDZip_class_I_plant"/>
</dbReference>
<keyword evidence="3 8" id="KW-0238">DNA-binding</keyword>
<evidence type="ECO:0000313" key="14">
    <source>
        <dbReference type="Proteomes" id="UP001055439"/>
    </source>
</evidence>
<dbReference type="EMBL" id="CP097506">
    <property type="protein sequence ID" value="URD96436.1"/>
    <property type="molecule type" value="Genomic_DNA"/>
</dbReference>
<dbReference type="CDD" id="cd00086">
    <property type="entry name" value="homeodomain"/>
    <property type="match status" value="1"/>
</dbReference>
<comment type="similarity">
    <text evidence="7 10">Belongs to the HD-ZIP homeobox family. Class I subfamily.</text>
</comment>
<evidence type="ECO:0000256" key="5">
    <source>
        <dbReference type="ARBA" id="ARBA00023163"/>
    </source>
</evidence>
<keyword evidence="5 10" id="KW-0804">Transcription</keyword>
<accession>A0A9E7JVU4</accession>
<evidence type="ECO:0000256" key="7">
    <source>
        <dbReference type="ARBA" id="ARBA00025748"/>
    </source>
</evidence>
<dbReference type="OrthoDB" id="6159439at2759"/>
<organism evidence="13 14">
    <name type="scientific">Musa troglodytarum</name>
    <name type="common">fe'i banana</name>
    <dbReference type="NCBI Taxonomy" id="320322"/>
    <lineage>
        <taxon>Eukaryota</taxon>
        <taxon>Viridiplantae</taxon>
        <taxon>Streptophyta</taxon>
        <taxon>Embryophyta</taxon>
        <taxon>Tracheophyta</taxon>
        <taxon>Spermatophyta</taxon>
        <taxon>Magnoliopsida</taxon>
        <taxon>Liliopsida</taxon>
        <taxon>Zingiberales</taxon>
        <taxon>Musaceae</taxon>
        <taxon>Musa</taxon>
    </lineage>
</organism>
<dbReference type="PROSITE" id="PS00027">
    <property type="entry name" value="HOMEOBOX_1"/>
    <property type="match status" value="1"/>
</dbReference>
<feature type="DNA-binding region" description="Homeobox" evidence="8">
    <location>
        <begin position="40"/>
        <end position="99"/>
    </location>
</feature>
<comment type="subcellular location">
    <subcellularLocation>
        <location evidence="1 8 9">Nucleus</location>
    </subcellularLocation>
</comment>
<feature type="region of interest" description="Disordered" evidence="11">
    <location>
        <begin position="140"/>
        <end position="160"/>
    </location>
</feature>
<dbReference type="Gene3D" id="1.10.10.60">
    <property type="entry name" value="Homeodomain-like"/>
    <property type="match status" value="1"/>
</dbReference>
<evidence type="ECO:0000256" key="4">
    <source>
        <dbReference type="ARBA" id="ARBA00023155"/>
    </source>
</evidence>
<evidence type="ECO:0000256" key="2">
    <source>
        <dbReference type="ARBA" id="ARBA00023015"/>
    </source>
</evidence>
<keyword evidence="14" id="KW-1185">Reference proteome</keyword>
<dbReference type="Pfam" id="PF00046">
    <property type="entry name" value="Homeodomain"/>
    <property type="match status" value="1"/>
</dbReference>
<evidence type="ECO:0000313" key="13">
    <source>
        <dbReference type="EMBL" id="URD96437.1"/>
    </source>
</evidence>
<feature type="compositionally biased region" description="Basic residues" evidence="11">
    <location>
        <begin position="30"/>
        <end position="46"/>
    </location>
</feature>
<feature type="region of interest" description="Disordered" evidence="11">
    <location>
        <begin position="1"/>
        <end position="47"/>
    </location>
</feature>
<keyword evidence="4 8" id="KW-0371">Homeobox</keyword>
<name>A0A9E7JVU4_9LILI</name>
<dbReference type="GO" id="GO:0045893">
    <property type="term" value="P:positive regulation of DNA-templated transcription"/>
    <property type="evidence" value="ECO:0007669"/>
    <property type="project" value="TreeGrafter"/>
</dbReference>
<comment type="function">
    <text evidence="10">Transcription factor.</text>
</comment>
<keyword evidence="2 10" id="KW-0805">Transcription regulation</keyword>
<keyword evidence="6 8" id="KW-0539">Nucleus</keyword>
<evidence type="ECO:0000256" key="9">
    <source>
        <dbReference type="RuleBase" id="RU000682"/>
    </source>
</evidence>
<dbReference type="GO" id="GO:0043565">
    <property type="term" value="F:sequence-specific DNA binding"/>
    <property type="evidence" value="ECO:0007669"/>
    <property type="project" value="TreeGrafter"/>
</dbReference>
<dbReference type="EMBL" id="CP097506">
    <property type="protein sequence ID" value="URD96437.1"/>
    <property type="molecule type" value="Genomic_DNA"/>
</dbReference>
<evidence type="ECO:0000256" key="1">
    <source>
        <dbReference type="ARBA" id="ARBA00004123"/>
    </source>
</evidence>
<dbReference type="PROSITE" id="PS50071">
    <property type="entry name" value="HOMEOBOX_2"/>
    <property type="match status" value="1"/>
</dbReference>
<dbReference type="InterPro" id="IPR000047">
    <property type="entry name" value="HTH_motif"/>
</dbReference>
<evidence type="ECO:0000256" key="6">
    <source>
        <dbReference type="ARBA" id="ARBA00023242"/>
    </source>
</evidence>
<evidence type="ECO:0000259" key="12">
    <source>
        <dbReference type="PROSITE" id="PS50071"/>
    </source>
</evidence>
<evidence type="ECO:0000256" key="10">
    <source>
        <dbReference type="RuleBase" id="RU369038"/>
    </source>
</evidence>
<gene>
    <name evidence="13" type="ORF">MUK42_31749</name>
</gene>
<dbReference type="Proteomes" id="UP001055439">
    <property type="component" value="Chromosome 4"/>
</dbReference>
<dbReference type="PRINTS" id="PR00031">
    <property type="entry name" value="HTHREPRESSR"/>
</dbReference>
<feature type="domain" description="Homeobox" evidence="12">
    <location>
        <begin position="38"/>
        <end position="98"/>
    </location>
</feature>
<dbReference type="PANTHER" id="PTHR24326">
    <property type="entry name" value="HOMEOBOX-LEUCINE ZIPPER PROTEIN"/>
    <property type="match status" value="1"/>
</dbReference>
<feature type="compositionally biased region" description="Gly residues" evidence="11">
    <location>
        <begin position="148"/>
        <end position="160"/>
    </location>
</feature>
<sequence>MNEEKKVQIPSLWASERCSQMPQDSVGEKRTRRRRKKAKGDAKKRRLSEEQVKLLEMSFRDDRKLEPGRKAHLAAKLGLDAKQVAVWFQNRRARHKSKQVKEAYVELKLAHDAVVLEKCHLENEVVKLKEKLSEAEEEVRKLSSGMNGASGGNAESGGGSPSSCFSAASLQWQQEEAELMCINEYDFTNYMMMEWADLYGV</sequence>
<dbReference type="GO" id="GO:0000981">
    <property type="term" value="F:DNA-binding transcription factor activity, RNA polymerase II-specific"/>
    <property type="evidence" value="ECO:0007669"/>
    <property type="project" value="UniProtKB-UniRule"/>
</dbReference>
<dbReference type="InterPro" id="IPR017970">
    <property type="entry name" value="Homeobox_CS"/>
</dbReference>
<dbReference type="GO" id="GO:0005634">
    <property type="term" value="C:nucleus"/>
    <property type="evidence" value="ECO:0007669"/>
    <property type="project" value="UniProtKB-SubCell"/>
</dbReference>
<dbReference type="AlphaFoldDB" id="A0A9E7JVU4"/>
<dbReference type="InterPro" id="IPR009057">
    <property type="entry name" value="Homeodomain-like_sf"/>
</dbReference>
<dbReference type="SUPFAM" id="SSF46689">
    <property type="entry name" value="Homeodomain-like"/>
    <property type="match status" value="1"/>
</dbReference>
<evidence type="ECO:0000256" key="11">
    <source>
        <dbReference type="SAM" id="MobiDB-lite"/>
    </source>
</evidence>
<dbReference type="InterPro" id="IPR001356">
    <property type="entry name" value="HD"/>
</dbReference>
<protein>
    <recommendedName>
        <fullName evidence="10">Homeobox-leucine zipper protein</fullName>
    </recommendedName>
    <alternativeName>
        <fullName evidence="10">HD-ZIP protein</fullName>
    </alternativeName>
    <alternativeName>
        <fullName evidence="10">Homeodomain transcription factor</fullName>
    </alternativeName>
</protein>
<proteinExistence type="inferred from homology"/>
<dbReference type="PANTHER" id="PTHR24326:SF527">
    <property type="entry name" value="HOMEOBOX-LEUCINE ZIPPER PROTEIN ATHB-40"/>
    <property type="match status" value="1"/>
</dbReference>